<dbReference type="EMBL" id="JAHLJV010000025">
    <property type="protein sequence ID" value="KAK1593460.1"/>
    <property type="molecule type" value="Genomic_DNA"/>
</dbReference>
<name>A0AAD8Q0D5_9PEZI</name>
<comment type="caution">
    <text evidence="1">The sequence shown here is derived from an EMBL/GenBank/DDBJ whole genome shotgun (WGS) entry which is preliminary data.</text>
</comment>
<dbReference type="AlphaFoldDB" id="A0AAD8Q0D5"/>
<gene>
    <name evidence="1" type="ORF">LY79DRAFT_551924</name>
</gene>
<dbReference type="RefSeq" id="XP_060414752.1">
    <property type="nucleotide sequence ID" value="XM_060557683.1"/>
</dbReference>
<evidence type="ECO:0000313" key="2">
    <source>
        <dbReference type="Proteomes" id="UP001230504"/>
    </source>
</evidence>
<organism evidence="1 2">
    <name type="scientific">Colletotrichum navitas</name>
    <dbReference type="NCBI Taxonomy" id="681940"/>
    <lineage>
        <taxon>Eukaryota</taxon>
        <taxon>Fungi</taxon>
        <taxon>Dikarya</taxon>
        <taxon>Ascomycota</taxon>
        <taxon>Pezizomycotina</taxon>
        <taxon>Sordariomycetes</taxon>
        <taxon>Hypocreomycetidae</taxon>
        <taxon>Glomerellales</taxon>
        <taxon>Glomerellaceae</taxon>
        <taxon>Colletotrichum</taxon>
        <taxon>Colletotrichum graminicola species complex</taxon>
    </lineage>
</organism>
<reference evidence="1" key="1">
    <citation type="submission" date="2021-06" db="EMBL/GenBank/DDBJ databases">
        <title>Comparative genomics, transcriptomics and evolutionary studies reveal genomic signatures of adaptation to plant cell wall in hemibiotrophic fungi.</title>
        <authorList>
            <consortium name="DOE Joint Genome Institute"/>
            <person name="Baroncelli R."/>
            <person name="Diaz J.F."/>
            <person name="Benocci T."/>
            <person name="Peng M."/>
            <person name="Battaglia E."/>
            <person name="Haridas S."/>
            <person name="Andreopoulos W."/>
            <person name="Labutti K."/>
            <person name="Pangilinan J."/>
            <person name="Floch G.L."/>
            <person name="Makela M.R."/>
            <person name="Henrissat B."/>
            <person name="Grigoriev I.V."/>
            <person name="Crouch J.A."/>
            <person name="De Vries R.P."/>
            <person name="Sukno S.A."/>
            <person name="Thon M.R."/>
        </authorList>
    </citation>
    <scope>NUCLEOTIDE SEQUENCE</scope>
    <source>
        <strain evidence="1">CBS 125086</strain>
    </source>
</reference>
<sequence length="51" mass="5086">MCDHAAGVEFLGNGSLEAGALAEGLVHAEGVVTAAEPVQERRLLGRLGGVG</sequence>
<keyword evidence="2" id="KW-1185">Reference proteome</keyword>
<dbReference type="Proteomes" id="UP001230504">
    <property type="component" value="Unassembled WGS sequence"/>
</dbReference>
<accession>A0AAD8Q0D5</accession>
<evidence type="ECO:0000313" key="1">
    <source>
        <dbReference type="EMBL" id="KAK1593460.1"/>
    </source>
</evidence>
<dbReference type="GeneID" id="85441923"/>
<proteinExistence type="predicted"/>
<protein>
    <submittedName>
        <fullName evidence="1">Uncharacterized protein</fullName>
    </submittedName>
</protein>